<evidence type="ECO:0000256" key="8">
    <source>
        <dbReference type="ARBA" id="ARBA00023136"/>
    </source>
</evidence>
<dbReference type="PANTHER" id="PTHR30588">
    <property type="entry name" value="BRANCHED-CHAIN AMINO ACID TRANSPORT SYSTEM 2 CARRIER PROTEIN"/>
    <property type="match status" value="1"/>
</dbReference>
<keyword evidence="8 9" id="KW-0472">Membrane</keyword>
<keyword evidence="4" id="KW-1003">Cell membrane</keyword>
<keyword evidence="3 9" id="KW-0813">Transport</keyword>
<comment type="function">
    <text evidence="9">Component of the transport system for branched-chain amino acids.</text>
</comment>
<name>A0A9Q9CFU4_9FIRM</name>
<dbReference type="GO" id="GO:0015188">
    <property type="term" value="F:L-isoleucine transmembrane transporter activity"/>
    <property type="evidence" value="ECO:0007669"/>
    <property type="project" value="TreeGrafter"/>
</dbReference>
<comment type="subcellular location">
    <subcellularLocation>
        <location evidence="1 9">Cell membrane</location>
        <topology evidence="1 9">Multi-pass membrane protein</topology>
    </subcellularLocation>
</comment>
<proteinExistence type="inferred from homology"/>
<evidence type="ECO:0000256" key="9">
    <source>
        <dbReference type="RuleBase" id="RU362122"/>
    </source>
</evidence>
<evidence type="ECO:0000256" key="4">
    <source>
        <dbReference type="ARBA" id="ARBA00022475"/>
    </source>
</evidence>
<feature type="transmembrane region" description="Helical" evidence="9">
    <location>
        <begin position="188"/>
        <end position="209"/>
    </location>
</feature>
<feature type="transmembrane region" description="Helical" evidence="9">
    <location>
        <begin position="365"/>
        <end position="386"/>
    </location>
</feature>
<sequence length="426" mass="45226">MTSKLFKDSIVIGFALFAMFFGAGNLIFPPFLGNSVGDQFVPALFGFLLTGVGLPLLGILACSRAEGSFEKIASRVGPRFAMVSTAILILALGPVIAIPRTASTTYELGIVTLLPSANSLITTLVFFAVCLFFVLKPTSIVDAIGKFLTPVLLIVLISIVVKGIFMPIGDIAPLGVEGTFVSSFKEGYQTMDAIAAMIFGSIVLASVKSKGYKDHKDISKVIMMAGMIAVLGLAIIYGGLMYLGAQTSGLEHVSFTRTQLVMYIVKQVFGSFGTIFLSISAILACLTTAVALLSASAEFFTKLFKGRVPYVANAIILTVISVLMATNDVDSIVALAGPALDVIYPLVIVLIVLTLMGRLVKSDRVVAWTVYVTLVVSLLTTLVPMMNISSLTALMTYLPLHAAGLGWMIPAIFTFILATVLTKSTK</sequence>
<keyword evidence="7 9" id="KW-1133">Transmembrane helix</keyword>
<feature type="transmembrane region" description="Helical" evidence="9">
    <location>
        <begin position="398"/>
        <end position="421"/>
    </location>
</feature>
<dbReference type="GO" id="GO:0005304">
    <property type="term" value="F:L-valine transmembrane transporter activity"/>
    <property type="evidence" value="ECO:0007669"/>
    <property type="project" value="TreeGrafter"/>
</dbReference>
<dbReference type="RefSeq" id="WP_212724846.1">
    <property type="nucleotide sequence ID" value="NZ_CP071250.1"/>
</dbReference>
<organism evidence="10 11">
    <name type="scientific">Turicibacter bilis</name>
    <dbReference type="NCBI Taxonomy" id="2735723"/>
    <lineage>
        <taxon>Bacteria</taxon>
        <taxon>Bacillati</taxon>
        <taxon>Bacillota</taxon>
        <taxon>Erysipelotrichia</taxon>
        <taxon>Erysipelotrichales</taxon>
        <taxon>Turicibacteraceae</taxon>
        <taxon>Turicibacter</taxon>
    </lineage>
</organism>
<dbReference type="GO" id="GO:0015190">
    <property type="term" value="F:L-leucine transmembrane transporter activity"/>
    <property type="evidence" value="ECO:0007669"/>
    <property type="project" value="TreeGrafter"/>
</dbReference>
<feature type="transmembrane region" description="Helical" evidence="9">
    <location>
        <begin position="308"/>
        <end position="326"/>
    </location>
</feature>
<dbReference type="InterPro" id="IPR004685">
    <property type="entry name" value="Brnchd-chn_aa_trnsp_Livcs"/>
</dbReference>
<keyword evidence="6 9" id="KW-0029">Amino-acid transport</keyword>
<dbReference type="AlphaFoldDB" id="A0A9Q9CFU4"/>
<evidence type="ECO:0000256" key="1">
    <source>
        <dbReference type="ARBA" id="ARBA00004651"/>
    </source>
</evidence>
<dbReference type="EMBL" id="CP071250">
    <property type="protein sequence ID" value="UUF07875.1"/>
    <property type="molecule type" value="Genomic_DNA"/>
</dbReference>
<dbReference type="GO" id="GO:0005886">
    <property type="term" value="C:plasma membrane"/>
    <property type="evidence" value="ECO:0007669"/>
    <property type="project" value="UniProtKB-SubCell"/>
</dbReference>
<accession>A0A9Q9CFU4</accession>
<reference evidence="10" key="1">
    <citation type="submission" date="2021-03" db="EMBL/GenBank/DDBJ databases">
        <title>Comparative Genomics and Metabolomics in the genus Turicibacter.</title>
        <authorList>
            <person name="Maki J."/>
            <person name="Looft T."/>
        </authorList>
    </citation>
    <scope>NUCLEOTIDE SEQUENCE</scope>
    <source>
        <strain evidence="10">ISU324</strain>
    </source>
</reference>
<evidence type="ECO:0000313" key="10">
    <source>
        <dbReference type="EMBL" id="UUF07875.1"/>
    </source>
</evidence>
<feature type="transmembrane region" description="Helical" evidence="9">
    <location>
        <begin position="40"/>
        <end position="60"/>
    </location>
</feature>
<evidence type="ECO:0000256" key="5">
    <source>
        <dbReference type="ARBA" id="ARBA00022692"/>
    </source>
</evidence>
<dbReference type="PANTHER" id="PTHR30588:SF0">
    <property type="entry name" value="BRANCHED-CHAIN AMINO ACID PERMEASE BRNQ"/>
    <property type="match status" value="1"/>
</dbReference>
<feature type="transmembrane region" description="Helical" evidence="9">
    <location>
        <begin position="9"/>
        <end position="28"/>
    </location>
</feature>
<feature type="transmembrane region" description="Helical" evidence="9">
    <location>
        <begin position="221"/>
        <end position="243"/>
    </location>
</feature>
<dbReference type="Proteomes" id="UP001058072">
    <property type="component" value="Chromosome"/>
</dbReference>
<gene>
    <name evidence="10" type="primary">brnQ</name>
    <name evidence="10" type="ORF">J0J70_09650</name>
</gene>
<dbReference type="GO" id="GO:0015820">
    <property type="term" value="P:L-leucine transport"/>
    <property type="evidence" value="ECO:0007669"/>
    <property type="project" value="TreeGrafter"/>
</dbReference>
<feature type="transmembrane region" description="Helical" evidence="9">
    <location>
        <begin position="110"/>
        <end position="135"/>
    </location>
</feature>
<dbReference type="Pfam" id="PF05525">
    <property type="entry name" value="Branch_AA_trans"/>
    <property type="match status" value="1"/>
</dbReference>
<feature type="transmembrane region" description="Helical" evidence="9">
    <location>
        <begin position="80"/>
        <end position="98"/>
    </location>
</feature>
<evidence type="ECO:0000313" key="11">
    <source>
        <dbReference type="Proteomes" id="UP001058072"/>
    </source>
</evidence>
<comment type="similarity">
    <text evidence="2 9">Belongs to the branched chain amino acid transporter family.</text>
</comment>
<evidence type="ECO:0000256" key="2">
    <source>
        <dbReference type="ARBA" id="ARBA00008540"/>
    </source>
</evidence>
<protein>
    <recommendedName>
        <fullName evidence="9">Branched-chain amino acid transport system carrier protein</fullName>
    </recommendedName>
</protein>
<dbReference type="GO" id="GO:0015818">
    <property type="term" value="P:isoleucine transport"/>
    <property type="evidence" value="ECO:0007669"/>
    <property type="project" value="TreeGrafter"/>
</dbReference>
<feature type="transmembrane region" description="Helical" evidence="9">
    <location>
        <begin position="263"/>
        <end position="296"/>
    </location>
</feature>
<feature type="transmembrane region" description="Helical" evidence="9">
    <location>
        <begin position="332"/>
        <end position="353"/>
    </location>
</feature>
<evidence type="ECO:0000256" key="6">
    <source>
        <dbReference type="ARBA" id="ARBA00022970"/>
    </source>
</evidence>
<evidence type="ECO:0000256" key="7">
    <source>
        <dbReference type="ARBA" id="ARBA00022989"/>
    </source>
</evidence>
<evidence type="ECO:0000256" key="3">
    <source>
        <dbReference type="ARBA" id="ARBA00022448"/>
    </source>
</evidence>
<dbReference type="NCBIfam" id="TIGR00796">
    <property type="entry name" value="livcs"/>
    <property type="match status" value="1"/>
</dbReference>
<keyword evidence="5 9" id="KW-0812">Transmembrane</keyword>
<feature type="transmembrane region" description="Helical" evidence="9">
    <location>
        <begin position="147"/>
        <end position="168"/>
    </location>
</feature>